<protein>
    <submittedName>
        <fullName evidence="1">Uncharacterized protein</fullName>
    </submittedName>
</protein>
<dbReference type="Proteomes" id="UP000283374">
    <property type="component" value="Unassembled WGS sequence"/>
</dbReference>
<dbReference type="OrthoDB" id="4804869at2"/>
<accession>A0A413RJM4</accession>
<dbReference type="EMBL" id="QWKP01000211">
    <property type="protein sequence ID" value="RHA38736.1"/>
    <property type="molecule type" value="Genomic_DNA"/>
</dbReference>
<proteinExistence type="predicted"/>
<keyword evidence="2" id="KW-1185">Reference proteome</keyword>
<comment type="caution">
    <text evidence="1">The sequence shown here is derived from an EMBL/GenBank/DDBJ whole genome shotgun (WGS) entry which is preliminary data.</text>
</comment>
<evidence type="ECO:0000313" key="1">
    <source>
        <dbReference type="EMBL" id="RHA38736.1"/>
    </source>
</evidence>
<organism evidence="1 2">
    <name type="scientific">Cellulomonas rhizosphaerae</name>
    <dbReference type="NCBI Taxonomy" id="2293719"/>
    <lineage>
        <taxon>Bacteria</taxon>
        <taxon>Bacillati</taxon>
        <taxon>Actinomycetota</taxon>
        <taxon>Actinomycetes</taxon>
        <taxon>Micrococcales</taxon>
        <taxon>Cellulomonadaceae</taxon>
        <taxon>Cellulomonas</taxon>
    </lineage>
</organism>
<name>A0A413RJM4_9CELL</name>
<dbReference type="RefSeq" id="WP_118767929.1">
    <property type="nucleotide sequence ID" value="NZ_QWKP01000211.1"/>
</dbReference>
<evidence type="ECO:0000313" key="2">
    <source>
        <dbReference type="Proteomes" id="UP000283374"/>
    </source>
</evidence>
<reference evidence="1 2" key="1">
    <citation type="submission" date="2018-08" db="EMBL/GenBank/DDBJ databases">
        <title>Cellulomonas rhizosphaerae sp. nov., a novel actinomycete isolated from soil.</title>
        <authorList>
            <person name="Tian Y."/>
        </authorList>
    </citation>
    <scope>NUCLEOTIDE SEQUENCE [LARGE SCALE GENOMIC DNA]</scope>
    <source>
        <strain evidence="1 2">NEAU-TCZ24</strain>
    </source>
</reference>
<gene>
    <name evidence="1" type="ORF">D1825_13465</name>
</gene>
<dbReference type="InterPro" id="IPR046075">
    <property type="entry name" value="DUF6093"/>
</dbReference>
<dbReference type="AlphaFoldDB" id="A0A413RJM4"/>
<dbReference type="Pfam" id="PF19586">
    <property type="entry name" value="DUF6093"/>
    <property type="match status" value="1"/>
</dbReference>
<sequence length="146" mass="14883">MPFPSTTVIHPDWAAHHAGVAEGGMNATCSITHGGTGGDWDPELGATPGTPTVTYTGRCSVDYAATQARDADAADQTITSRSVLVGLPRSAAAQANGARVKITAVDGNGPHALVGRVLTVGSVAADSLTFEQLLECTDDQANQPEV</sequence>